<evidence type="ECO:0000313" key="1">
    <source>
        <dbReference type="EMBL" id="DAE04723.1"/>
    </source>
</evidence>
<dbReference type="EMBL" id="BK015393">
    <property type="protein sequence ID" value="DAE04723.1"/>
    <property type="molecule type" value="Genomic_DNA"/>
</dbReference>
<reference evidence="1" key="1">
    <citation type="journal article" date="2021" name="Proc. Natl. Acad. Sci. U.S.A.">
        <title>A Catalog of Tens of Thousands of Viruses from Human Metagenomes Reveals Hidden Associations with Chronic Diseases.</title>
        <authorList>
            <person name="Tisza M.J."/>
            <person name="Buck C.B."/>
        </authorList>
    </citation>
    <scope>NUCLEOTIDE SEQUENCE</scope>
    <source>
        <strain evidence="1">CtFSL3</strain>
    </source>
</reference>
<name>A0A8S5PE45_9CAUD</name>
<protein>
    <submittedName>
        <fullName evidence="1">Uncharacterized protein</fullName>
    </submittedName>
</protein>
<proteinExistence type="predicted"/>
<sequence>MRCALKAAGAIESCSLVTMSFLRYPPTFGALFVCLSGA</sequence>
<organism evidence="1">
    <name type="scientific">Siphoviridae sp. ctFSL3</name>
    <dbReference type="NCBI Taxonomy" id="2825404"/>
    <lineage>
        <taxon>Viruses</taxon>
        <taxon>Duplodnaviria</taxon>
        <taxon>Heunggongvirae</taxon>
        <taxon>Uroviricota</taxon>
        <taxon>Caudoviricetes</taxon>
    </lineage>
</organism>
<accession>A0A8S5PE45</accession>